<comment type="subcellular location">
    <subcellularLocation>
        <location evidence="1">Cell outer membrane</location>
        <topology evidence="1">Multi-pass membrane protein</topology>
    </subcellularLocation>
</comment>
<evidence type="ECO:0000313" key="2">
    <source>
        <dbReference type="EMBL" id="MBU2739771.1"/>
    </source>
</evidence>
<accession>A0ABS5ZSZ1</accession>
<dbReference type="EMBL" id="JABELD010000125">
    <property type="protein sequence ID" value="MBU2739771.1"/>
    <property type="molecule type" value="Genomic_DNA"/>
</dbReference>
<dbReference type="InterPro" id="IPR018030">
    <property type="entry name" value="Fimbrial_membr_usher_CS"/>
</dbReference>
<gene>
    <name evidence="2" type="ORF">HJG40_13490</name>
</gene>
<dbReference type="Gene3D" id="2.60.40.2610">
    <property type="entry name" value="Outer membrane usher protein FimD, plug domain"/>
    <property type="match status" value="1"/>
</dbReference>
<sequence length="687" mass="73748">MTGLWCSPAQAQITADMVIFSVRLNGMAVSNGSILQKLPNGTLLVPKKDLAAWHLRQPDAPGYLIHRQRYYSLADLHISHYRIDSENQSLSITAPARAFLSTTRSKSGTAQISVTPPVWGTFFNYDIYAQQANHTTQEGGYFKLGVFNPFGVATTSFIAQNNNALQNTPGQSALIRLNSTWTSTFPNRMTTLQLGDFINQPGSWGNAVRMGGIQYGTNFSTQPYLVTTPLYSVHGQATLPSMVDVYVNHVLVTQQKVPSGPFALTNLPVITGGGNITTVVTNVLGAQQVITQPFFSSQQLLRTGLSDFSFSLGGIRQNYGIQSDNYGPIAAVGTYRIGLSNTFTGEIHGDVQANQGATLGLSGTWLIRSVGILSSALAYSRNPGIYSGQGMLASLAFQRITPALSFSASAQVDTAGFTQLGDALGYPRLHWQGNATISHGFGHWGSLSTSYITQKYFGQPAIKIAQANYNLGLGRWGYVSATLLRAFAPEQSTQVGLYWTVPLGSRSSASLSAQSDGTSTGKTLFTATAQRNLPVGSGWGYMAQASSNQEAYLQGQYRGSIGTYTAQLQSFAGEGTSYRLEATGGLGYLAGNAFLSRTINDSFALIQVPQLAGVQVYANNNLIGKTNALGNLIVPQLQPYQHNMISINQGDLPMDADISTLEMPLVPAYLSGSVLKFNIKVYSGPQI</sequence>
<organism evidence="2 3">
    <name type="scientific">Acidithiobacillus concretivorus</name>
    <dbReference type="NCBI Taxonomy" id="3063952"/>
    <lineage>
        <taxon>Bacteria</taxon>
        <taxon>Pseudomonadati</taxon>
        <taxon>Pseudomonadota</taxon>
        <taxon>Acidithiobacillia</taxon>
        <taxon>Acidithiobacillales</taxon>
        <taxon>Acidithiobacillaceae</taxon>
        <taxon>Acidithiobacillus</taxon>
    </lineage>
</organism>
<protein>
    <submittedName>
        <fullName evidence="2">Fimbrial biogenesis outer membrane usher protein</fullName>
    </submittedName>
</protein>
<keyword evidence="1" id="KW-0813">Transport</keyword>
<keyword evidence="1" id="KW-0812">Transmembrane</keyword>
<dbReference type="Pfam" id="PF00577">
    <property type="entry name" value="Usher"/>
    <property type="match status" value="1"/>
</dbReference>
<keyword evidence="1" id="KW-0472">Membrane</keyword>
<dbReference type="InterPro" id="IPR042186">
    <property type="entry name" value="FimD_plug_dom"/>
</dbReference>
<keyword evidence="1" id="KW-0998">Cell outer membrane</keyword>
<keyword evidence="3" id="KW-1185">Reference proteome</keyword>
<evidence type="ECO:0000313" key="3">
    <source>
        <dbReference type="Proteomes" id="UP001197028"/>
    </source>
</evidence>
<dbReference type="Gene3D" id="2.60.40.3110">
    <property type="match status" value="1"/>
</dbReference>
<keyword evidence="1" id="KW-1029">Fimbrium biogenesis</keyword>
<comment type="similarity">
    <text evidence="1">Belongs to the fimbrial export usher family.</text>
</comment>
<dbReference type="PANTHER" id="PTHR30451">
    <property type="entry name" value="OUTER MEMBRANE USHER PROTEIN"/>
    <property type="match status" value="1"/>
</dbReference>
<proteinExistence type="inferred from homology"/>
<dbReference type="Proteomes" id="UP001197028">
    <property type="component" value="Unassembled WGS sequence"/>
</dbReference>
<dbReference type="InterPro" id="IPR000015">
    <property type="entry name" value="Fimb_usher"/>
</dbReference>
<dbReference type="PANTHER" id="PTHR30451:SF5">
    <property type="entry name" value="SLR0019 PROTEIN"/>
    <property type="match status" value="1"/>
</dbReference>
<comment type="caution">
    <text evidence="2">The sequence shown here is derived from an EMBL/GenBank/DDBJ whole genome shotgun (WGS) entry which is preliminary data.</text>
</comment>
<name>A0ABS5ZSZ1_9PROT</name>
<reference evidence="2 3" key="1">
    <citation type="journal article" date="2021" name="ISME J.">
        <title>Genomic evolution of the class Acidithiobacillia: deep-branching Proteobacteria living in extreme acidic conditions.</title>
        <authorList>
            <person name="Moya-Beltran A."/>
            <person name="Beard S."/>
            <person name="Rojas-Villalobos C."/>
            <person name="Issotta F."/>
            <person name="Gallardo Y."/>
            <person name="Ulloa R."/>
            <person name="Giaveno A."/>
            <person name="Degli Esposti M."/>
            <person name="Johnson D.B."/>
            <person name="Quatrini R."/>
        </authorList>
    </citation>
    <scope>NUCLEOTIDE SEQUENCE [LARGE SCALE GENOMIC DNA]</scope>
    <source>
        <strain evidence="2 3">ATCC 19703</strain>
    </source>
</reference>
<dbReference type="PROSITE" id="PS01151">
    <property type="entry name" value="FIMBRIAL_USHER"/>
    <property type="match status" value="1"/>
</dbReference>
<evidence type="ECO:0000256" key="1">
    <source>
        <dbReference type="RuleBase" id="RU003884"/>
    </source>
</evidence>